<comment type="caution">
    <text evidence="1">The sequence shown here is derived from an EMBL/GenBank/DDBJ whole genome shotgun (WGS) entry which is preliminary data.</text>
</comment>
<name>A0ABX3IM44_9BACT</name>
<keyword evidence="2" id="KW-1185">Reference proteome</keyword>
<dbReference type="EMBL" id="LBFC01000009">
    <property type="protein sequence ID" value="ONN27582.1"/>
    <property type="molecule type" value="Genomic_DNA"/>
</dbReference>
<proteinExistence type="predicted"/>
<sequence>MLFSILAFPFFIGIDLPEYPAPQIELFAKADFGILYFTLPFGTYNEDGSFYLKDNIELNYVKSFLGIELQLTPSFSKNLYMKLSTDIPLIKAISMKQFDFLNLKVGLGLKLSILKLEAGVIGMVKKLKDNSLEMKFGKMYYIASGFAF</sequence>
<accession>A0ABX3IM44</accession>
<evidence type="ECO:0000313" key="1">
    <source>
        <dbReference type="EMBL" id="ONN27582.1"/>
    </source>
</evidence>
<dbReference type="RefSeq" id="WP_077198001.1">
    <property type="nucleotide sequence ID" value="NZ_LBFC01000009.1"/>
</dbReference>
<evidence type="ECO:0008006" key="3">
    <source>
        <dbReference type="Google" id="ProtNLM"/>
    </source>
</evidence>
<gene>
    <name evidence="1" type="ORF">XJ44_02890</name>
</gene>
<evidence type="ECO:0000313" key="2">
    <source>
        <dbReference type="Proteomes" id="UP000242616"/>
    </source>
</evidence>
<reference evidence="1 2" key="1">
    <citation type="submission" date="2015-06" db="EMBL/GenBank/DDBJ databases">
        <title>Genome sequencing of Thermotogales isolates from hydrothermal vents.</title>
        <authorList>
            <person name="Haverkamp T.H."/>
            <person name="Kublanov I.V."/>
            <person name="Nesbo C.L."/>
        </authorList>
    </citation>
    <scope>NUCLEOTIDE SEQUENCE [LARGE SCALE GENOMIC DNA]</scope>
    <source>
        <strain evidence="2">ik275mar</strain>
    </source>
</reference>
<protein>
    <recommendedName>
        <fullName evidence="3">Outer membrane protein beta-barrel domain-containing protein</fullName>
    </recommendedName>
</protein>
<dbReference type="Proteomes" id="UP000242616">
    <property type="component" value="Unassembled WGS sequence"/>
</dbReference>
<organism evidence="1 2">
    <name type="scientific">Thermosipho affectus</name>
    <dbReference type="NCBI Taxonomy" id="660294"/>
    <lineage>
        <taxon>Bacteria</taxon>
        <taxon>Thermotogati</taxon>
        <taxon>Thermotogota</taxon>
        <taxon>Thermotogae</taxon>
        <taxon>Thermotogales</taxon>
        <taxon>Fervidobacteriaceae</taxon>
        <taxon>Thermosipho</taxon>
    </lineage>
</organism>